<dbReference type="PANTHER" id="PTHR30024">
    <property type="entry name" value="ALIPHATIC SULFONATES-BINDING PROTEIN-RELATED"/>
    <property type="match status" value="1"/>
</dbReference>
<dbReference type="SUPFAM" id="SSF53850">
    <property type="entry name" value="Periplasmic binding protein-like II"/>
    <property type="match status" value="1"/>
</dbReference>
<dbReference type="AlphaFoldDB" id="A0A2T1HMJ4"/>
<accession>A0A2T1HMJ4</accession>
<evidence type="ECO:0000313" key="7">
    <source>
        <dbReference type="Proteomes" id="UP000239772"/>
    </source>
</evidence>
<dbReference type="OrthoDB" id="9815602at2"/>
<dbReference type="GO" id="GO:0042597">
    <property type="term" value="C:periplasmic space"/>
    <property type="evidence" value="ECO:0007669"/>
    <property type="project" value="UniProtKB-SubCell"/>
</dbReference>
<comment type="caution">
    <text evidence="6">The sequence shown here is derived from an EMBL/GenBank/DDBJ whole genome shotgun (WGS) entry which is preliminary data.</text>
</comment>
<organism evidence="6 7">
    <name type="scientific">Alsobacter soli</name>
    <dbReference type="NCBI Taxonomy" id="2109933"/>
    <lineage>
        <taxon>Bacteria</taxon>
        <taxon>Pseudomonadati</taxon>
        <taxon>Pseudomonadota</taxon>
        <taxon>Alphaproteobacteria</taxon>
        <taxon>Hyphomicrobiales</taxon>
        <taxon>Alsobacteraceae</taxon>
        <taxon>Alsobacter</taxon>
    </lineage>
</organism>
<protein>
    <submittedName>
        <fullName evidence="6">ABC transporter substrate-binding protein</fullName>
    </submittedName>
</protein>
<evidence type="ECO:0000313" key="6">
    <source>
        <dbReference type="EMBL" id="PSC02856.1"/>
    </source>
</evidence>
<dbReference type="InterPro" id="IPR015168">
    <property type="entry name" value="SsuA/THI5"/>
</dbReference>
<gene>
    <name evidence="6" type="ORF">SLNSH_21925</name>
</gene>
<keyword evidence="3 4" id="KW-0732">Signal</keyword>
<reference evidence="7" key="1">
    <citation type="submission" date="2018-03" db="EMBL/GenBank/DDBJ databases">
        <authorList>
            <person name="Sun L."/>
            <person name="Liu H."/>
            <person name="Chen W."/>
            <person name="Huang K."/>
            <person name="Liu W."/>
            <person name="Gao X."/>
        </authorList>
    </citation>
    <scope>NUCLEOTIDE SEQUENCE [LARGE SCALE GENOMIC DNA]</scope>
    <source>
        <strain evidence="7">SH9</strain>
    </source>
</reference>
<feature type="signal peptide" evidence="4">
    <location>
        <begin position="1"/>
        <end position="28"/>
    </location>
</feature>
<evidence type="ECO:0000256" key="2">
    <source>
        <dbReference type="ARBA" id="ARBA00010742"/>
    </source>
</evidence>
<dbReference type="Gene3D" id="3.40.190.10">
    <property type="entry name" value="Periplasmic binding protein-like II"/>
    <property type="match status" value="2"/>
</dbReference>
<dbReference type="EMBL" id="PVZS01000036">
    <property type="protein sequence ID" value="PSC02856.1"/>
    <property type="molecule type" value="Genomic_DNA"/>
</dbReference>
<dbReference type="GO" id="GO:0042918">
    <property type="term" value="P:alkanesulfonate transmembrane transport"/>
    <property type="evidence" value="ECO:0007669"/>
    <property type="project" value="TreeGrafter"/>
</dbReference>
<evidence type="ECO:0000259" key="5">
    <source>
        <dbReference type="Pfam" id="PF09084"/>
    </source>
</evidence>
<feature type="domain" description="SsuA/THI5-like" evidence="5">
    <location>
        <begin position="43"/>
        <end position="253"/>
    </location>
</feature>
<dbReference type="PANTHER" id="PTHR30024:SF47">
    <property type="entry name" value="TAURINE-BINDING PERIPLASMIC PROTEIN"/>
    <property type="match status" value="1"/>
</dbReference>
<proteinExistence type="inferred from homology"/>
<evidence type="ECO:0000256" key="1">
    <source>
        <dbReference type="ARBA" id="ARBA00004418"/>
    </source>
</evidence>
<comment type="similarity">
    <text evidence="2">Belongs to the bacterial solute-binding protein SsuA/TauA family.</text>
</comment>
<evidence type="ECO:0000256" key="3">
    <source>
        <dbReference type="ARBA" id="ARBA00022729"/>
    </source>
</evidence>
<dbReference type="Pfam" id="PF09084">
    <property type="entry name" value="NMT1"/>
    <property type="match status" value="1"/>
</dbReference>
<dbReference type="Proteomes" id="UP000239772">
    <property type="component" value="Unassembled WGS sequence"/>
</dbReference>
<feature type="chain" id="PRO_5015413249" evidence="4">
    <location>
        <begin position="29"/>
        <end position="348"/>
    </location>
</feature>
<comment type="subcellular location">
    <subcellularLocation>
        <location evidence="1">Periplasm</location>
    </subcellularLocation>
</comment>
<sequence>MALPLRTRILSALAAAAAALCLAHPASAQEKVSVGVLRFVSSGGLFLAVEKGYFKAEGLDVNLTFFEAAQPIALAVVSGDVDFGVTAFTAGFFNLAGKGALKIIAAQAKEAKGYEGNLVLASKAAAEKGFTDIGQFAGKSLGISQVGSSFHYQIGQLARIKGFDLAKVDLKPLQSLPNMMAALKSGQVDSIIIAPHLAKALIASGDAKLLGRYSDFDEYQFGGLFTASRTAANKKATVEKFVRAYQKGAADYYAAFLQKDASGAIKTTPDTDAAAALIAKSVYPGEAAATAVPKVKASAFYVDPQARLDVADLTRQVEWYKQQGLVDAAIDPKAMLDLGFIQGHQNAQ</sequence>
<name>A0A2T1HMJ4_9HYPH</name>
<evidence type="ECO:0000256" key="4">
    <source>
        <dbReference type="SAM" id="SignalP"/>
    </source>
</evidence>
<dbReference type="RefSeq" id="WP_106339993.1">
    <property type="nucleotide sequence ID" value="NZ_PVZS01000036.1"/>
</dbReference>
<keyword evidence="7" id="KW-1185">Reference proteome</keyword>